<proteinExistence type="predicted"/>
<protein>
    <submittedName>
        <fullName evidence="3">Shufflon system plasmid conjugative transfer pilus tip adhesin PilV</fullName>
    </submittedName>
</protein>
<evidence type="ECO:0000313" key="3">
    <source>
        <dbReference type="EMBL" id="AZT44377.1"/>
    </source>
</evidence>
<geneLocation type="plasmid" evidence="3">
    <name>pRSE40</name>
</geneLocation>
<dbReference type="Pfam" id="PF04917">
    <property type="entry name" value="Shufflon_N"/>
    <property type="match status" value="1"/>
</dbReference>
<reference evidence="3" key="1">
    <citation type="submission" date="2018-12" db="EMBL/GenBank/DDBJ databases">
        <title>Complete genome sequences of twenty non-typhoidal Salmonella isolates from Rwanda.</title>
        <authorList>
            <person name="Byukusenge M."/>
            <person name="Li L."/>
            <person name="Subhashinie K."/>
            <person name="Nzayirambaho M."/>
            <person name="Kuchipudi S.V."/>
            <person name="Jayarao B.M."/>
        </authorList>
    </citation>
    <scope>NUCLEOTIDE SEQUENCE</scope>
    <source>
        <strain evidence="3">RSE40</strain>
        <plasmid evidence="3">pRSE40</plasmid>
    </source>
</reference>
<dbReference type="EMBL" id="CP034699">
    <property type="protein sequence ID" value="AZT44377.1"/>
    <property type="molecule type" value="Genomic_DNA"/>
</dbReference>
<name>A0A3T0CIH1_SALET</name>
<evidence type="ECO:0000259" key="2">
    <source>
        <dbReference type="Pfam" id="PF21882"/>
    </source>
</evidence>
<dbReference type="InterPro" id="IPR054075">
    <property type="entry name" value="Gp53-like_C"/>
</dbReference>
<dbReference type="InterPro" id="IPR007001">
    <property type="entry name" value="Shufflon_N"/>
</dbReference>
<feature type="domain" description="Bacterial shufflon protein N-terminal" evidence="1">
    <location>
        <begin position="73"/>
        <end position="388"/>
    </location>
</feature>
<accession>A0A3T0CIH1</accession>
<dbReference type="AlphaFoldDB" id="A0A3T0CIH1"/>
<sequence length="498" mass="51970">MTSHYPLTLRGFLHALAPWQPHTPGGTPPVPVPSPVLRGVTTASIIEVMLVVGLISVLSMGYMATEKKANEKLRWGTMADQLTLVSNAAKQYIQDNEDTLLQNVTSGHPQTISAKTLQDDGYIPSGFGLTNASHQGYEVDVALNPKQSGHLEAFVLTTDGVAIPFDGMRTISADAGGMAGYVENTSVATGAYGGWSVQLTDYGITASTGHLVSYLSSDVLGSNDEASDRLYRYTVTNRPDLNTMHTAINMGGNNINNGGTINTAAVTASGALQSDSVTTNTLTANTSVNTSTLTASNSITTNALTANNSINTNALYANGITTYGNVSATGTVTANGTITGGGTVRANGRLSAGEYLQLDAVATAGTACSPNGLVSRDSNGAILSCQSGVWKSPSNAGTPRTCNTNGCYMIFPDGTIYEWGMASLTNDDRYVLFNLPKAFPAAFVSLQLTPAANKAFIDDDDLSAHGYIESLSSFGFGLSDSNGGWSSVYGVYWAAIGY</sequence>
<gene>
    <name evidence="3" type="primary">pilV</name>
    <name evidence="3" type="ORF">EL007_24270</name>
</gene>
<feature type="domain" description="Putative tail fiber protein gp53-like C-terminal" evidence="2">
    <location>
        <begin position="411"/>
        <end position="498"/>
    </location>
</feature>
<keyword evidence="3" id="KW-0614">Plasmid</keyword>
<dbReference type="Pfam" id="PF21882">
    <property type="entry name" value="Gp53-like_C"/>
    <property type="match status" value="1"/>
</dbReference>
<dbReference type="Gene3D" id="2.60.40.3940">
    <property type="match status" value="1"/>
</dbReference>
<dbReference type="RefSeq" id="WP_168445622.1">
    <property type="nucleotide sequence ID" value="NZ_CP034699.1"/>
</dbReference>
<evidence type="ECO:0000259" key="1">
    <source>
        <dbReference type="Pfam" id="PF04917"/>
    </source>
</evidence>
<organism evidence="3">
    <name type="scientific">Salmonella enterica subsp. enterica serovar Karamoja</name>
    <dbReference type="NCBI Taxonomy" id="2500153"/>
    <lineage>
        <taxon>Bacteria</taxon>
        <taxon>Pseudomonadati</taxon>
        <taxon>Pseudomonadota</taxon>
        <taxon>Gammaproteobacteria</taxon>
        <taxon>Enterobacterales</taxon>
        <taxon>Enterobacteriaceae</taxon>
        <taxon>Salmonella</taxon>
    </lineage>
</organism>